<evidence type="ECO:0000256" key="1">
    <source>
        <dbReference type="ARBA" id="ARBA00022603"/>
    </source>
</evidence>
<evidence type="ECO:0000259" key="3">
    <source>
        <dbReference type="Pfam" id="PF01555"/>
    </source>
</evidence>
<proteinExistence type="predicted"/>
<sequence length="149" mass="16804">MVVFTSDNYLSHLMDILIANGLKKRTTIVWRKDNPPPAAVQTNFVSSFEFMVYASKGQQKTFNWYGQIEMHNVISCPVVSAGNYGHPAQKPVALIEKILKSVTDVGDMVLDPFAGTGSTAVACEKLSRGWIMIEKKEEYFKIMERRLLK</sequence>
<dbReference type="PRINTS" id="PR00508">
    <property type="entry name" value="S21N4MTFRASE"/>
</dbReference>
<organism evidence="4">
    <name type="scientific">marine sediment metagenome</name>
    <dbReference type="NCBI Taxonomy" id="412755"/>
    <lineage>
        <taxon>unclassified sequences</taxon>
        <taxon>metagenomes</taxon>
        <taxon>ecological metagenomes</taxon>
    </lineage>
</organism>
<reference evidence="4" key="1">
    <citation type="journal article" date="2014" name="Front. Microbiol.">
        <title>High frequency of phylogenetically diverse reductive dehalogenase-homologous genes in deep subseafloor sedimentary metagenomes.</title>
        <authorList>
            <person name="Kawai M."/>
            <person name="Futagami T."/>
            <person name="Toyoda A."/>
            <person name="Takaki Y."/>
            <person name="Nishi S."/>
            <person name="Hori S."/>
            <person name="Arai W."/>
            <person name="Tsubouchi T."/>
            <person name="Morono Y."/>
            <person name="Uchiyama I."/>
            <person name="Ito T."/>
            <person name="Fujiyama A."/>
            <person name="Inagaki F."/>
            <person name="Takami H."/>
        </authorList>
    </citation>
    <scope>NUCLEOTIDE SEQUENCE</scope>
    <source>
        <strain evidence="4">Expedition CK06-06</strain>
    </source>
</reference>
<comment type="caution">
    <text evidence="4">The sequence shown here is derived from an EMBL/GenBank/DDBJ whole genome shotgun (WGS) entry which is preliminary data.</text>
</comment>
<dbReference type="EMBL" id="BARW01023075">
    <property type="protein sequence ID" value="GAI91484.1"/>
    <property type="molecule type" value="Genomic_DNA"/>
</dbReference>
<dbReference type="SUPFAM" id="SSF53335">
    <property type="entry name" value="S-adenosyl-L-methionine-dependent methyltransferases"/>
    <property type="match status" value="1"/>
</dbReference>
<dbReference type="Gene3D" id="3.40.50.150">
    <property type="entry name" value="Vaccinia Virus protein VP39"/>
    <property type="match status" value="1"/>
</dbReference>
<dbReference type="InterPro" id="IPR001091">
    <property type="entry name" value="RM_Methyltransferase"/>
</dbReference>
<gene>
    <name evidence="4" type="ORF">S12H4_38345</name>
</gene>
<dbReference type="AlphaFoldDB" id="X1UGN7"/>
<dbReference type="InterPro" id="IPR002941">
    <property type="entry name" value="DNA_methylase_N4/N6"/>
</dbReference>
<dbReference type="GO" id="GO:0003677">
    <property type="term" value="F:DNA binding"/>
    <property type="evidence" value="ECO:0007669"/>
    <property type="project" value="InterPro"/>
</dbReference>
<dbReference type="GO" id="GO:0008170">
    <property type="term" value="F:N-methyltransferase activity"/>
    <property type="evidence" value="ECO:0007669"/>
    <property type="project" value="InterPro"/>
</dbReference>
<evidence type="ECO:0000313" key="4">
    <source>
        <dbReference type="EMBL" id="GAI91484.1"/>
    </source>
</evidence>
<dbReference type="InterPro" id="IPR029063">
    <property type="entry name" value="SAM-dependent_MTases_sf"/>
</dbReference>
<protein>
    <recommendedName>
        <fullName evidence="3">DNA methylase N-4/N-6 domain-containing protein</fullName>
    </recommendedName>
</protein>
<dbReference type="Pfam" id="PF01555">
    <property type="entry name" value="N6_N4_Mtase"/>
    <property type="match status" value="1"/>
</dbReference>
<keyword evidence="1" id="KW-0489">Methyltransferase</keyword>
<accession>X1UGN7</accession>
<name>X1UGN7_9ZZZZ</name>
<keyword evidence="2" id="KW-0808">Transferase</keyword>
<dbReference type="GO" id="GO:0032259">
    <property type="term" value="P:methylation"/>
    <property type="evidence" value="ECO:0007669"/>
    <property type="project" value="UniProtKB-KW"/>
</dbReference>
<feature type="domain" description="DNA methylase N-4/N-6" evidence="3">
    <location>
        <begin position="1"/>
        <end position="144"/>
    </location>
</feature>
<evidence type="ECO:0000256" key="2">
    <source>
        <dbReference type="ARBA" id="ARBA00022679"/>
    </source>
</evidence>